<evidence type="ECO:0000313" key="1">
    <source>
        <dbReference type="EMBL" id="QJA48724.1"/>
    </source>
</evidence>
<dbReference type="EMBL" id="MT144100">
    <property type="protein sequence ID" value="QJA48724.1"/>
    <property type="molecule type" value="Genomic_DNA"/>
</dbReference>
<organism evidence="1">
    <name type="scientific">viral metagenome</name>
    <dbReference type="NCBI Taxonomy" id="1070528"/>
    <lineage>
        <taxon>unclassified sequences</taxon>
        <taxon>metagenomes</taxon>
        <taxon>organismal metagenomes</taxon>
    </lineage>
</organism>
<gene>
    <name evidence="1" type="ORF">TM448A01109_0010</name>
</gene>
<protein>
    <submittedName>
        <fullName evidence="1">Uncharacterized protein</fullName>
    </submittedName>
</protein>
<name>A0A6H1ZME2_9ZZZZ</name>
<accession>A0A6H1ZME2</accession>
<dbReference type="AlphaFoldDB" id="A0A6H1ZME2"/>
<reference evidence="1" key="1">
    <citation type="submission" date="2020-03" db="EMBL/GenBank/DDBJ databases">
        <title>The deep terrestrial virosphere.</title>
        <authorList>
            <person name="Holmfeldt K."/>
            <person name="Nilsson E."/>
            <person name="Simone D."/>
            <person name="Lopez-Fernandez M."/>
            <person name="Wu X."/>
            <person name="de Brujin I."/>
            <person name="Lundin D."/>
            <person name="Andersson A."/>
            <person name="Bertilsson S."/>
            <person name="Dopson M."/>
        </authorList>
    </citation>
    <scope>NUCLEOTIDE SEQUENCE</scope>
    <source>
        <strain evidence="1">TM448A01109</strain>
    </source>
</reference>
<proteinExistence type="predicted"/>
<sequence length="310" mass="32859">MLNISGLKLPMLGNEIITGDVFFVDSNGKFGTANDTNDGKHPNRPLATWDGGINKCTASRGDYVLLMPGHAETVAAAAGIDLDVIGVTTVGLGYGALRSTITFATAITADMDIDAASNTIRNVLFVNGLDNMTAPIDVNAADFTMIDCETRDNDTNYHVDDFIFTDGGADRLSLIGWIHRANGGKTGPLTALRIRGGPDDVLVIPKWIDGDFSVGCISNDSTACTQLQVFGSAEWPAYMRTRNAADVICTAVATTKGRYGPYLNLRLQDDGCSISASLVGADMEFFAPIGVVNADGERSVEWNGTQSDSS</sequence>